<dbReference type="PANTHER" id="PTHR22914">
    <property type="entry name" value="CHITIN SYNTHASE"/>
    <property type="match status" value="1"/>
</dbReference>
<feature type="transmembrane region" description="Helical" evidence="14">
    <location>
        <begin position="255"/>
        <end position="271"/>
    </location>
</feature>
<keyword evidence="3" id="KW-1003">Cell membrane</keyword>
<dbReference type="Gene3D" id="3.90.550.10">
    <property type="entry name" value="Spore Coat Polysaccharide Biosynthesis Protein SpsA, Chain A"/>
    <property type="match status" value="1"/>
</dbReference>
<comment type="similarity">
    <text evidence="11">Belongs to the chitin synthase family. Class IV subfamily.</text>
</comment>
<dbReference type="InterPro" id="IPR029044">
    <property type="entry name" value="Nucleotide-diphossugar_trans"/>
</dbReference>
<evidence type="ECO:0000256" key="7">
    <source>
        <dbReference type="ARBA" id="ARBA00022989"/>
    </source>
</evidence>
<evidence type="ECO:0000256" key="14">
    <source>
        <dbReference type="SAM" id="Phobius"/>
    </source>
</evidence>
<feature type="transmembrane region" description="Helical" evidence="14">
    <location>
        <begin position="375"/>
        <end position="393"/>
    </location>
</feature>
<organism evidence="15 16">
    <name type="scientific">Mizuhopecten yessoensis</name>
    <name type="common">Japanese scallop</name>
    <name type="synonym">Patinopecten yessoensis</name>
    <dbReference type="NCBI Taxonomy" id="6573"/>
    <lineage>
        <taxon>Eukaryota</taxon>
        <taxon>Metazoa</taxon>
        <taxon>Spiralia</taxon>
        <taxon>Lophotrochozoa</taxon>
        <taxon>Mollusca</taxon>
        <taxon>Bivalvia</taxon>
        <taxon>Autobranchia</taxon>
        <taxon>Pteriomorphia</taxon>
        <taxon>Pectinida</taxon>
        <taxon>Pectinoidea</taxon>
        <taxon>Pectinidae</taxon>
        <taxon>Mizuhopecten</taxon>
    </lineage>
</organism>
<dbReference type="GO" id="GO:0005886">
    <property type="term" value="C:plasma membrane"/>
    <property type="evidence" value="ECO:0007669"/>
    <property type="project" value="UniProtKB-SubCell"/>
</dbReference>
<feature type="transmembrane region" description="Helical" evidence="14">
    <location>
        <begin position="122"/>
        <end position="147"/>
    </location>
</feature>
<comment type="catalytic activity">
    <reaction evidence="12">
        <text>[(1-&gt;4)-N-acetyl-beta-D-glucosaminyl](n) + UDP-N-acetyl-alpha-D-glucosamine = [(1-&gt;4)-N-acetyl-beta-D-glucosaminyl](n+1) + UDP + H(+)</text>
        <dbReference type="Rhea" id="RHEA:16637"/>
        <dbReference type="Rhea" id="RHEA-COMP:9593"/>
        <dbReference type="Rhea" id="RHEA-COMP:9595"/>
        <dbReference type="ChEBI" id="CHEBI:15378"/>
        <dbReference type="ChEBI" id="CHEBI:17029"/>
        <dbReference type="ChEBI" id="CHEBI:57705"/>
        <dbReference type="ChEBI" id="CHEBI:58223"/>
        <dbReference type="EC" id="2.4.1.16"/>
    </reaction>
</comment>
<keyword evidence="7 14" id="KW-1133">Transmembrane helix</keyword>
<feature type="transmembrane region" description="Helical" evidence="14">
    <location>
        <begin position="445"/>
        <end position="465"/>
    </location>
</feature>
<evidence type="ECO:0000256" key="9">
    <source>
        <dbReference type="ARBA" id="ARBA00023136"/>
    </source>
</evidence>
<keyword evidence="4" id="KW-0328">Glycosyltransferase</keyword>
<evidence type="ECO:0000256" key="6">
    <source>
        <dbReference type="ARBA" id="ARBA00022692"/>
    </source>
</evidence>
<feature type="transmembrane region" description="Helical" evidence="14">
    <location>
        <begin position="77"/>
        <end position="102"/>
    </location>
</feature>
<keyword evidence="16" id="KW-1185">Reference proteome</keyword>
<keyword evidence="8" id="KW-0175">Coiled coil</keyword>
<feature type="region of interest" description="Disordered" evidence="13">
    <location>
        <begin position="1"/>
        <end position="38"/>
    </location>
</feature>
<feature type="transmembrane region" description="Helical" evidence="14">
    <location>
        <begin position="974"/>
        <end position="995"/>
    </location>
</feature>
<feature type="transmembrane region" description="Helical" evidence="14">
    <location>
        <begin position="221"/>
        <end position="243"/>
    </location>
</feature>
<dbReference type="SUPFAM" id="SSF53448">
    <property type="entry name" value="Nucleotide-diphospho-sugar transferases"/>
    <property type="match status" value="1"/>
</dbReference>
<dbReference type="EMBL" id="NEDP02002114">
    <property type="protein sequence ID" value="OWF51706.1"/>
    <property type="molecule type" value="Genomic_DNA"/>
</dbReference>
<comment type="subcellular location">
    <subcellularLocation>
        <location evidence="1">Cell membrane</location>
        <topology evidence="1">Multi-pass membrane protein</topology>
    </subcellularLocation>
</comment>
<gene>
    <name evidence="15" type="ORF">KP79_PYT17000</name>
</gene>
<dbReference type="GO" id="GO:0006031">
    <property type="term" value="P:chitin biosynthetic process"/>
    <property type="evidence" value="ECO:0007669"/>
    <property type="project" value="TreeGrafter"/>
</dbReference>
<keyword evidence="5" id="KW-0808">Transferase</keyword>
<feature type="region of interest" description="Disordered" evidence="13">
    <location>
        <begin position="1299"/>
        <end position="1327"/>
    </location>
</feature>
<feature type="transmembrane region" description="Helical" evidence="14">
    <location>
        <begin position="880"/>
        <end position="904"/>
    </location>
</feature>
<proteinExistence type="inferred from homology"/>
<dbReference type="GO" id="GO:0004100">
    <property type="term" value="F:chitin synthase activity"/>
    <property type="evidence" value="ECO:0007669"/>
    <property type="project" value="UniProtKB-EC"/>
</dbReference>
<feature type="region of interest" description="Disordered" evidence="13">
    <location>
        <begin position="1340"/>
        <end position="1389"/>
    </location>
</feature>
<name>A0A210QSJ3_MIZYE</name>
<reference evidence="15 16" key="1">
    <citation type="journal article" date="2017" name="Nat. Ecol. Evol.">
        <title>Scallop genome provides insights into evolution of bilaterian karyotype and development.</title>
        <authorList>
            <person name="Wang S."/>
            <person name="Zhang J."/>
            <person name="Jiao W."/>
            <person name="Li J."/>
            <person name="Xun X."/>
            <person name="Sun Y."/>
            <person name="Guo X."/>
            <person name="Huan P."/>
            <person name="Dong B."/>
            <person name="Zhang L."/>
            <person name="Hu X."/>
            <person name="Sun X."/>
            <person name="Wang J."/>
            <person name="Zhao C."/>
            <person name="Wang Y."/>
            <person name="Wang D."/>
            <person name="Huang X."/>
            <person name="Wang R."/>
            <person name="Lv J."/>
            <person name="Li Y."/>
            <person name="Zhang Z."/>
            <person name="Liu B."/>
            <person name="Lu W."/>
            <person name="Hui Y."/>
            <person name="Liang J."/>
            <person name="Zhou Z."/>
            <person name="Hou R."/>
            <person name="Li X."/>
            <person name="Liu Y."/>
            <person name="Li H."/>
            <person name="Ning X."/>
            <person name="Lin Y."/>
            <person name="Zhao L."/>
            <person name="Xing Q."/>
            <person name="Dou J."/>
            <person name="Li Y."/>
            <person name="Mao J."/>
            <person name="Guo H."/>
            <person name="Dou H."/>
            <person name="Li T."/>
            <person name="Mu C."/>
            <person name="Jiang W."/>
            <person name="Fu Q."/>
            <person name="Fu X."/>
            <person name="Miao Y."/>
            <person name="Liu J."/>
            <person name="Yu Q."/>
            <person name="Li R."/>
            <person name="Liao H."/>
            <person name="Li X."/>
            <person name="Kong Y."/>
            <person name="Jiang Z."/>
            <person name="Chourrout D."/>
            <person name="Li R."/>
            <person name="Bao Z."/>
        </authorList>
    </citation>
    <scope>NUCLEOTIDE SEQUENCE [LARGE SCALE GENOMIC DNA]</scope>
    <source>
        <strain evidence="15 16">PY_sf001</strain>
    </source>
</reference>
<evidence type="ECO:0000313" key="16">
    <source>
        <dbReference type="Proteomes" id="UP000242188"/>
    </source>
</evidence>
<feature type="transmembrane region" description="Helical" evidence="14">
    <location>
        <begin position="192"/>
        <end position="209"/>
    </location>
</feature>
<sequence length="1389" mass="157973">MAASTSIAMGNVNDGYTEDDGDRQNKLPSNGNDLSDLQGEASKPVWNIFRKQNFGPDTGIFTHFGQNLMKFVKIMTYIFLCLFVFGGVIAARGSLQILVTQLYNEIRQSNITKERTVTEDAISWLLILIIAIPDLFKAARCMLSFLFGDRTLPSTKCFRFILIQLKEILHVVGLCGLVFRVMPFLGPVETSAVLAAIPCIPTIVQVIFIRNMHRSRTTPRLIFTIIAAVVLLGSVVAMCVVNAGRGSNSTEDLELIIWIIASCVLVSLRWIETYVTRAKQDTEDTYKKGLASSDNDGDAFNYLVSSGLRLIVSYIILSQYFCRGIRGIDTTFSLFRDIDHSNNGAVSPPPSNCTPSNTTVCPTPYPYTVWLPWEILPSFFVHFFSSALVYHLAITACKLCMQRVCFTIPLVIASPVYVVATLASLEAGLDWSRTLFDGKRPPTSYSVYVALVVFFVAWLAQVWACRQTWHEPTERLCFLKKLFVLPYYCSPVLDLSLLHSRRRMRPVNMTDGQKVASTSKIYICATMWHENRVEMKQILSSLYRLDMDQFSRKKSKEDFKSIDPDYYEFEGHVPFDDAMTTKNNKRVPNDFVKQLIEVIDEAGSTVHGRGISLGPPDRVITPYGGRLVWTLPGGNKLFVHLKDKEKIRHKKRWSQIMYLYYLIGYEMMEQNRSKFGKDINFEDCQSIFDFFPETVRMASENTYLLALDGDVDFEPEAIRLLVDRMKKDPKVGATCGRIKPGGSGPVVWYQRFEYAVGHWLQKSAEHVFGCVLCSPGCFSMFRAKALMDDNVMRTYATLPTEPRHYLQYDQGEDRWLCTLMLQQGYRIEYCAAAEALTFAPEDFKEFFNQRRRWLPSTMANIMDLLGSASRTTRNNSNISYLYIIYQTVLLVSSILGPSTVLLAIESSLRTVFPVATWVSYVLVYVPTLVFIFICLKFSKNAQLNTAMVLSALYAFLMMAVIVGIIVSIAGDGWYTPTAIFLYILIASFILAGLLHPHEFKDLLYGVIYFICIPAGYLFLIIFAICNLNDVSWGTRETQTAVLENPNRPKKPKIKEAEDEFGEAAQDVLANIVKQVKAEKIRNNSCKDAFLSIFRWANNLVVLKSLSTMQTIFKNDPGESDPTTPAGHAIGKGFSIYKKTLKAQMSSSTLDDTAWAMNSPQKISDQEASFWNDLIQIYLYPLDHDEQKKNEVSEMLKDFRNRVSFGFFFVNGLWIVIMTAMTQVKDTVSVTIYLRDMNSFQFEPLGFVFLLIFAILLLMQFVGMVAHRYETLLHVLAATDLRSSADDMVKVRKMIQDMASHGKLEEDDEDDTKSFAGGMEVESTENPEDLEEIYEDFQSLHEKVKSRPKAKQRLDLDRNYRKTVRNMKRRQTQKKQTRSRVNWKGRDNAA</sequence>
<feature type="compositionally biased region" description="Basic residues" evidence="13">
    <location>
        <begin position="1360"/>
        <end position="1382"/>
    </location>
</feature>
<evidence type="ECO:0000313" key="15">
    <source>
        <dbReference type="EMBL" id="OWF51706.1"/>
    </source>
</evidence>
<dbReference type="InterPro" id="IPR004835">
    <property type="entry name" value="Chitin_synth"/>
</dbReference>
<feature type="transmembrane region" description="Helical" evidence="14">
    <location>
        <begin position="910"/>
        <end position="935"/>
    </location>
</feature>
<feature type="transmembrane region" description="Helical" evidence="14">
    <location>
        <begin position="1002"/>
        <end position="1024"/>
    </location>
</feature>
<feature type="transmembrane region" description="Helical" evidence="14">
    <location>
        <begin position="168"/>
        <end position="186"/>
    </location>
</feature>
<feature type="transmembrane region" description="Helical" evidence="14">
    <location>
        <begin position="1202"/>
        <end position="1223"/>
    </location>
</feature>
<accession>A0A210QSJ3</accession>
<protein>
    <recommendedName>
        <fullName evidence="2">chitin synthase</fullName>
        <ecNumber evidence="2">2.4.1.16</ecNumber>
    </recommendedName>
</protein>
<evidence type="ECO:0000256" key="5">
    <source>
        <dbReference type="ARBA" id="ARBA00022679"/>
    </source>
</evidence>
<dbReference type="EC" id="2.4.1.16" evidence="2"/>
<evidence type="ECO:0000256" key="8">
    <source>
        <dbReference type="ARBA" id="ARBA00023054"/>
    </source>
</evidence>
<evidence type="ECO:0000256" key="12">
    <source>
        <dbReference type="ARBA" id="ARBA00048014"/>
    </source>
</evidence>
<feature type="transmembrane region" description="Helical" evidence="14">
    <location>
        <begin position="405"/>
        <end position="425"/>
    </location>
</feature>
<evidence type="ECO:0000256" key="4">
    <source>
        <dbReference type="ARBA" id="ARBA00022676"/>
    </source>
</evidence>
<evidence type="ECO:0000256" key="10">
    <source>
        <dbReference type="ARBA" id="ARBA00023180"/>
    </source>
</evidence>
<dbReference type="CDD" id="cd04190">
    <property type="entry name" value="Chitin_synth_C"/>
    <property type="match status" value="1"/>
</dbReference>
<keyword evidence="10" id="KW-0325">Glycoprotein</keyword>
<evidence type="ECO:0000256" key="13">
    <source>
        <dbReference type="SAM" id="MobiDB-lite"/>
    </source>
</evidence>
<feature type="transmembrane region" description="Helical" evidence="14">
    <location>
        <begin position="299"/>
        <end position="317"/>
    </location>
</feature>
<evidence type="ECO:0000256" key="3">
    <source>
        <dbReference type="ARBA" id="ARBA00022475"/>
    </source>
</evidence>
<dbReference type="PANTHER" id="PTHR22914:SF42">
    <property type="entry name" value="CHITIN SYNTHASE"/>
    <property type="match status" value="1"/>
</dbReference>
<feature type="transmembrane region" description="Helical" evidence="14">
    <location>
        <begin position="947"/>
        <end position="968"/>
    </location>
</feature>
<feature type="transmembrane region" description="Helical" evidence="14">
    <location>
        <begin position="1244"/>
        <end position="1265"/>
    </location>
</feature>
<keyword evidence="9 14" id="KW-0472">Membrane</keyword>
<dbReference type="Proteomes" id="UP000242188">
    <property type="component" value="Unassembled WGS sequence"/>
</dbReference>
<evidence type="ECO:0000256" key="11">
    <source>
        <dbReference type="ARBA" id="ARBA00046329"/>
    </source>
</evidence>
<dbReference type="OrthoDB" id="370884at2759"/>
<comment type="caution">
    <text evidence="15">The sequence shown here is derived from an EMBL/GenBank/DDBJ whole genome shotgun (WGS) entry which is preliminary data.</text>
</comment>
<evidence type="ECO:0000256" key="2">
    <source>
        <dbReference type="ARBA" id="ARBA00012543"/>
    </source>
</evidence>
<dbReference type="Pfam" id="PF03142">
    <property type="entry name" value="Chitin_synth_2"/>
    <property type="match status" value="1"/>
</dbReference>
<keyword evidence="6 14" id="KW-0812">Transmembrane</keyword>
<feature type="compositionally biased region" description="Polar residues" evidence="13">
    <location>
        <begin position="26"/>
        <end position="35"/>
    </location>
</feature>
<dbReference type="FunFam" id="3.90.550.10:FF:000139">
    <property type="entry name" value="Chitin synthase 8"/>
    <property type="match status" value="1"/>
</dbReference>
<evidence type="ECO:0000256" key="1">
    <source>
        <dbReference type="ARBA" id="ARBA00004651"/>
    </source>
</evidence>